<dbReference type="AlphaFoldDB" id="A0A7S1EVL2"/>
<reference evidence="2" key="1">
    <citation type="submission" date="2021-01" db="EMBL/GenBank/DDBJ databases">
        <authorList>
            <person name="Corre E."/>
            <person name="Pelletier E."/>
            <person name="Niang G."/>
            <person name="Scheremetjew M."/>
            <person name="Finn R."/>
            <person name="Kale V."/>
            <person name="Holt S."/>
            <person name="Cochrane G."/>
            <person name="Meng A."/>
            <person name="Brown T."/>
            <person name="Cohen L."/>
        </authorList>
    </citation>
    <scope>NUCLEOTIDE SEQUENCE</scope>
</reference>
<keyword evidence="1" id="KW-0472">Membrane</keyword>
<organism evidence="2">
    <name type="scientific">Noctiluca scintillans</name>
    <name type="common">Sea sparkle</name>
    <name type="synonym">Red tide dinoflagellate</name>
    <dbReference type="NCBI Taxonomy" id="2966"/>
    <lineage>
        <taxon>Eukaryota</taxon>
        <taxon>Sar</taxon>
        <taxon>Alveolata</taxon>
        <taxon>Dinophyceae</taxon>
        <taxon>Noctilucales</taxon>
        <taxon>Noctilucaceae</taxon>
        <taxon>Noctiluca</taxon>
    </lineage>
</organism>
<evidence type="ECO:0000256" key="1">
    <source>
        <dbReference type="SAM" id="Phobius"/>
    </source>
</evidence>
<sequence>MKQRTTVEAEHNLAMPISLMMRRSFIRWFSHSRLSSKLMFVFVLLVRSLPFVSFAVFSRRLWRFGRVLRHLRRSFVLMFLQTTVEFWALLESAFWVYMKWKKQSLEGRIAYQASILRKPSGERSKLLRRFLANIDNIHSGSAEGEAARIRADSSRRFESSRRTLSPARESALASKPSVENFLRYCDDPAMRPSRPSSPARGSVSRPSVENLLRFWDDGSTLDAKHRAPSGTFRKSFVGQSSPELLCLRHLELCSWFEYSDRLIVCSDAGEICRGNIEEWLLSYWFDTAETSHVLTEMEKEELAELVDQVCVWASLPWNDSDEGAWPGRNDNLRCPRTRTDPFPSVHRPLCAYVMTALVAPIFGHWVLSNMGFRSYCAGSTEYWFRPGNPDSAWFNRTSRRPYFVGKGKPLVFCHGIGLGPSMSLALLQVMVDNLGDSPLFLVDTRAISFRFSEDVPCAREVAANIADLMQVWGFSRAHFVGHSFGSCLLSWVLRYQRSIVERVTFLDPVCFLLLKVLTDGREIQERRHDFRMDTMEMGFKYAVLTELFVCNFICRLFQWEEASLDMQEFEGTDALIVLESEDLIVPTHSVQRLAVAEQMRRSRKTGLQPESTGIQVLWIDNQPHAGFLLDPSANAQVIGSVVAFHNKSK</sequence>
<protein>
    <recommendedName>
        <fullName evidence="3">AB hydrolase-1 domain-containing protein</fullName>
    </recommendedName>
</protein>
<dbReference type="SUPFAM" id="SSF53474">
    <property type="entry name" value="alpha/beta-Hydrolases"/>
    <property type="match status" value="1"/>
</dbReference>
<proteinExistence type="predicted"/>
<evidence type="ECO:0008006" key="3">
    <source>
        <dbReference type="Google" id="ProtNLM"/>
    </source>
</evidence>
<keyword evidence="1" id="KW-1133">Transmembrane helix</keyword>
<keyword evidence="1" id="KW-0812">Transmembrane</keyword>
<name>A0A7S1EVL2_NOCSC</name>
<evidence type="ECO:0000313" key="2">
    <source>
        <dbReference type="EMBL" id="CAD8826702.1"/>
    </source>
</evidence>
<dbReference type="PANTHER" id="PTHR37471:SF1">
    <property type="entry name" value="AB HYDROLASE-1 DOMAIN-CONTAINING PROTEIN"/>
    <property type="match status" value="1"/>
</dbReference>
<accession>A0A7S1EVL2</accession>
<dbReference type="PANTHER" id="PTHR37471">
    <property type="entry name" value="UNNAMED PRODUCT"/>
    <property type="match status" value="1"/>
</dbReference>
<dbReference type="Gene3D" id="3.40.50.1820">
    <property type="entry name" value="alpha/beta hydrolase"/>
    <property type="match status" value="1"/>
</dbReference>
<gene>
    <name evidence="2" type="ORF">NSCI0253_LOCUS1048</name>
</gene>
<dbReference type="EMBL" id="HBFQ01001520">
    <property type="protein sequence ID" value="CAD8826702.1"/>
    <property type="molecule type" value="Transcribed_RNA"/>
</dbReference>
<feature type="transmembrane region" description="Helical" evidence="1">
    <location>
        <begin position="79"/>
        <end position="98"/>
    </location>
</feature>
<dbReference type="InterPro" id="IPR029058">
    <property type="entry name" value="AB_hydrolase_fold"/>
</dbReference>